<dbReference type="InterPro" id="IPR050176">
    <property type="entry name" value="LTTR"/>
</dbReference>
<name>A0A0N8RS30_PSEA0</name>
<dbReference type="SUPFAM" id="SSF53850">
    <property type="entry name" value="Periplasmic binding protein-like II"/>
    <property type="match status" value="1"/>
</dbReference>
<dbReference type="Gene3D" id="3.40.190.10">
    <property type="entry name" value="Periplasmic binding protein-like II"/>
    <property type="match status" value="2"/>
</dbReference>
<dbReference type="GO" id="GO:0003700">
    <property type="term" value="F:DNA-binding transcription factor activity"/>
    <property type="evidence" value="ECO:0007669"/>
    <property type="project" value="InterPro"/>
</dbReference>
<dbReference type="FunFam" id="1.10.10.10:FF:000001">
    <property type="entry name" value="LysR family transcriptional regulator"/>
    <property type="match status" value="1"/>
</dbReference>
<reference evidence="6 7" key="1">
    <citation type="submission" date="2015-09" db="EMBL/GenBank/DDBJ databases">
        <title>Genome announcement of multiple Pseudomonas syringae strains.</title>
        <authorList>
            <person name="Thakur S."/>
            <person name="Wang P.W."/>
            <person name="Gong Y."/>
            <person name="Weir B.S."/>
            <person name="Guttman D.S."/>
        </authorList>
    </citation>
    <scope>NUCLEOTIDE SEQUENCE [LARGE SCALE GENOMIC DNA]</scope>
    <source>
        <strain evidence="6 7">ICMP7840</strain>
    </source>
</reference>
<dbReference type="AlphaFoldDB" id="A0A0N8RS30"/>
<dbReference type="InterPro" id="IPR005119">
    <property type="entry name" value="LysR_subst-bd"/>
</dbReference>
<comment type="caution">
    <text evidence="6">The sequence shown here is derived from an EMBL/GenBank/DDBJ whole genome shotgun (WGS) entry which is preliminary data.</text>
</comment>
<dbReference type="InterPro" id="IPR036390">
    <property type="entry name" value="WH_DNA-bd_sf"/>
</dbReference>
<organism evidence="6 7">
    <name type="scientific">Pseudomonas amygdali pv. photiniae</name>
    <dbReference type="NCBI Taxonomy" id="251724"/>
    <lineage>
        <taxon>Bacteria</taxon>
        <taxon>Pseudomonadati</taxon>
        <taxon>Pseudomonadota</taxon>
        <taxon>Gammaproteobacteria</taxon>
        <taxon>Pseudomonadales</taxon>
        <taxon>Pseudomonadaceae</taxon>
        <taxon>Pseudomonas</taxon>
        <taxon>Pseudomonas amygdali</taxon>
    </lineage>
</organism>
<dbReference type="Pfam" id="PF00126">
    <property type="entry name" value="HTH_1"/>
    <property type="match status" value="1"/>
</dbReference>
<evidence type="ECO:0000313" key="6">
    <source>
        <dbReference type="EMBL" id="KPX55647.1"/>
    </source>
</evidence>
<dbReference type="GO" id="GO:0003677">
    <property type="term" value="F:DNA binding"/>
    <property type="evidence" value="ECO:0007669"/>
    <property type="project" value="UniProtKB-KW"/>
</dbReference>
<dbReference type="Proteomes" id="UP000050469">
    <property type="component" value="Unassembled WGS sequence"/>
</dbReference>
<keyword evidence="2" id="KW-0805">Transcription regulation</keyword>
<evidence type="ECO:0000256" key="2">
    <source>
        <dbReference type="ARBA" id="ARBA00023015"/>
    </source>
</evidence>
<dbReference type="PATRIC" id="fig|251724.3.peg.1629"/>
<evidence type="ECO:0000256" key="1">
    <source>
        <dbReference type="ARBA" id="ARBA00009437"/>
    </source>
</evidence>
<evidence type="ECO:0000313" key="7">
    <source>
        <dbReference type="Proteomes" id="UP000050469"/>
    </source>
</evidence>
<dbReference type="InterPro" id="IPR036388">
    <property type="entry name" value="WH-like_DNA-bd_sf"/>
</dbReference>
<dbReference type="Gene3D" id="1.10.10.10">
    <property type="entry name" value="Winged helix-like DNA-binding domain superfamily/Winged helix DNA-binding domain"/>
    <property type="match status" value="1"/>
</dbReference>
<accession>A0A0N8RS30</accession>
<keyword evidence="4" id="KW-0804">Transcription</keyword>
<dbReference type="Pfam" id="PF03466">
    <property type="entry name" value="LysR_substrate"/>
    <property type="match status" value="1"/>
</dbReference>
<dbReference type="PANTHER" id="PTHR30579">
    <property type="entry name" value="TRANSCRIPTIONAL REGULATOR"/>
    <property type="match status" value="1"/>
</dbReference>
<comment type="similarity">
    <text evidence="1">Belongs to the LysR transcriptional regulatory family.</text>
</comment>
<feature type="domain" description="HTH lysR-type" evidence="5">
    <location>
        <begin position="27"/>
        <end position="85"/>
    </location>
</feature>
<gene>
    <name evidence="6" type="ORF">ALO53_04709</name>
</gene>
<protein>
    <submittedName>
        <fullName evidence="6">Transcriptional regulator, LysR family</fullName>
    </submittedName>
</protein>
<dbReference type="PROSITE" id="PS50931">
    <property type="entry name" value="HTH_LYSR"/>
    <property type="match status" value="1"/>
</dbReference>
<dbReference type="InterPro" id="IPR000847">
    <property type="entry name" value="LysR_HTH_N"/>
</dbReference>
<keyword evidence="3" id="KW-0238">DNA-binding</keyword>
<evidence type="ECO:0000256" key="4">
    <source>
        <dbReference type="ARBA" id="ARBA00023163"/>
    </source>
</evidence>
<dbReference type="SUPFAM" id="SSF46785">
    <property type="entry name" value="Winged helix' DNA-binding domain"/>
    <property type="match status" value="1"/>
</dbReference>
<proteinExistence type="inferred from homology"/>
<sequence>MQRMFLMQCIWEIDVLASYSGTHYPGIDTELLRTFVAIADHGGFTRAGEVVNRTQSAVSMQMKRLEEDVVQRQLFQREGRTLNLTAEGQVLLGYARRILKLHSEVFNTLREPHMIGVVKIGSPDDYVMRFLPGILSQFAQAYPLVQVEVHCEPSDLLLQRNDLDLTIVTRKPGTEIGTLLRHERLVWMEASGFAPHEQNPIPLAMFNTHCFCRDWACNALDSVERDYRIAYSSSSMAAITAVVSAGLAVTAQFQSLITADLRIIGAAEQLPELPTASIVLLRNPKNPSPITECMADYIIDGFKP</sequence>
<dbReference type="EMBL" id="LJQO01000569">
    <property type="protein sequence ID" value="KPX55647.1"/>
    <property type="molecule type" value="Genomic_DNA"/>
</dbReference>
<dbReference type="PANTHER" id="PTHR30579:SF7">
    <property type="entry name" value="HTH-TYPE TRANSCRIPTIONAL REGULATOR LRHA-RELATED"/>
    <property type="match status" value="1"/>
</dbReference>
<evidence type="ECO:0000259" key="5">
    <source>
        <dbReference type="PROSITE" id="PS50931"/>
    </source>
</evidence>
<evidence type="ECO:0000256" key="3">
    <source>
        <dbReference type="ARBA" id="ARBA00023125"/>
    </source>
</evidence>